<protein>
    <recommendedName>
        <fullName evidence="1">Rhodanese domain-containing protein</fullName>
    </recommendedName>
</protein>
<dbReference type="SMART" id="SM00450">
    <property type="entry name" value="RHOD"/>
    <property type="match status" value="1"/>
</dbReference>
<dbReference type="PANTHER" id="PTHR43031">
    <property type="entry name" value="FAD-DEPENDENT OXIDOREDUCTASE"/>
    <property type="match status" value="1"/>
</dbReference>
<proteinExistence type="predicted"/>
<dbReference type="CDD" id="cd00158">
    <property type="entry name" value="RHOD"/>
    <property type="match status" value="1"/>
</dbReference>
<dbReference type="Pfam" id="PF00581">
    <property type="entry name" value="Rhodanese"/>
    <property type="match status" value="1"/>
</dbReference>
<dbReference type="InterPro" id="IPR036873">
    <property type="entry name" value="Rhodanese-like_dom_sf"/>
</dbReference>
<keyword evidence="3" id="KW-1185">Reference proteome</keyword>
<dbReference type="PANTHER" id="PTHR43031:SF1">
    <property type="entry name" value="PYRIDINE NUCLEOTIDE-DISULPHIDE OXIDOREDUCTASE"/>
    <property type="match status" value="1"/>
</dbReference>
<evidence type="ECO:0000313" key="2">
    <source>
        <dbReference type="EMBL" id="KAF9327458.1"/>
    </source>
</evidence>
<gene>
    <name evidence="2" type="ORF">BG006_009240</name>
</gene>
<sequence length="159" mass="17423">MFSAQLTRATRGAIVLQRTFSHSSLAQKSFPALVREIDATNKNIHHITPKDLHTSLAASSTPHVVDVRERNEIDRTGTIPGALPLPRGILERDIGKFISQDDPRDVVVYCAGGFRSILAAESLTRLGYGTGESEAKNKVYSLDEGMEGWIKSGFSVEKK</sequence>
<evidence type="ECO:0000259" key="1">
    <source>
        <dbReference type="PROSITE" id="PS50206"/>
    </source>
</evidence>
<comment type="caution">
    <text evidence="2">The sequence shown here is derived from an EMBL/GenBank/DDBJ whole genome shotgun (WGS) entry which is preliminary data.</text>
</comment>
<feature type="domain" description="Rhodanese" evidence="1">
    <location>
        <begin position="58"/>
        <end position="158"/>
    </location>
</feature>
<dbReference type="PROSITE" id="PS50206">
    <property type="entry name" value="RHODANESE_3"/>
    <property type="match status" value="1"/>
</dbReference>
<evidence type="ECO:0000313" key="3">
    <source>
        <dbReference type="Proteomes" id="UP000696485"/>
    </source>
</evidence>
<organism evidence="2 3">
    <name type="scientific">Podila minutissima</name>
    <dbReference type="NCBI Taxonomy" id="64525"/>
    <lineage>
        <taxon>Eukaryota</taxon>
        <taxon>Fungi</taxon>
        <taxon>Fungi incertae sedis</taxon>
        <taxon>Mucoromycota</taxon>
        <taxon>Mortierellomycotina</taxon>
        <taxon>Mortierellomycetes</taxon>
        <taxon>Mortierellales</taxon>
        <taxon>Mortierellaceae</taxon>
        <taxon>Podila</taxon>
    </lineage>
</organism>
<reference evidence="2" key="1">
    <citation type="journal article" date="2020" name="Fungal Divers.">
        <title>Resolving the Mortierellaceae phylogeny through synthesis of multi-gene phylogenetics and phylogenomics.</title>
        <authorList>
            <person name="Vandepol N."/>
            <person name="Liber J."/>
            <person name="Desiro A."/>
            <person name="Na H."/>
            <person name="Kennedy M."/>
            <person name="Barry K."/>
            <person name="Grigoriev I.V."/>
            <person name="Miller A.N."/>
            <person name="O'Donnell K."/>
            <person name="Stajich J.E."/>
            <person name="Bonito G."/>
        </authorList>
    </citation>
    <scope>NUCLEOTIDE SEQUENCE</scope>
    <source>
        <strain evidence="2">NVP1</strain>
    </source>
</reference>
<dbReference type="InterPro" id="IPR050229">
    <property type="entry name" value="GlpE_sulfurtransferase"/>
</dbReference>
<dbReference type="EMBL" id="JAAAUY010000663">
    <property type="protein sequence ID" value="KAF9327458.1"/>
    <property type="molecule type" value="Genomic_DNA"/>
</dbReference>
<dbReference type="SUPFAM" id="SSF52821">
    <property type="entry name" value="Rhodanese/Cell cycle control phosphatase"/>
    <property type="match status" value="1"/>
</dbReference>
<name>A0A9P5SFB6_9FUNG</name>
<dbReference type="Proteomes" id="UP000696485">
    <property type="component" value="Unassembled WGS sequence"/>
</dbReference>
<dbReference type="Gene3D" id="3.40.250.10">
    <property type="entry name" value="Rhodanese-like domain"/>
    <property type="match status" value="1"/>
</dbReference>
<accession>A0A9P5SFB6</accession>
<dbReference type="AlphaFoldDB" id="A0A9P5SFB6"/>
<dbReference type="InterPro" id="IPR001763">
    <property type="entry name" value="Rhodanese-like_dom"/>
</dbReference>